<dbReference type="PANTHER" id="PTHR30086:SF20">
    <property type="entry name" value="ARGININE EXPORTER PROTEIN ARGO-RELATED"/>
    <property type="match status" value="1"/>
</dbReference>
<sequence>MSNYLTFVVFAILLALAPGPDTFITLRVTVAGGKPRGLWTVTGIIVANVVLGTLAASGLGAVIASSKPVFDALRWIGVVYLGWLGLQAVISAFRSDTSAWQQAGGGHVRPMAAMRQGFLSTFTNPKALAFYVAILPPFVSPHATFVELMAYALTLAFFGTIYLTAIVFAAHGAMRLIRRDRVRRGIEGGVGLVMIGFAAALAVQD</sequence>
<evidence type="ECO:0000256" key="3">
    <source>
        <dbReference type="ARBA" id="ARBA00022692"/>
    </source>
</evidence>
<dbReference type="InterPro" id="IPR001123">
    <property type="entry name" value="LeuE-type"/>
</dbReference>
<dbReference type="PIRSF" id="PIRSF006324">
    <property type="entry name" value="LeuE"/>
    <property type="match status" value="1"/>
</dbReference>
<dbReference type="GO" id="GO:0015171">
    <property type="term" value="F:amino acid transmembrane transporter activity"/>
    <property type="evidence" value="ECO:0007669"/>
    <property type="project" value="TreeGrafter"/>
</dbReference>
<comment type="subcellular location">
    <subcellularLocation>
        <location evidence="1">Cell membrane</location>
        <topology evidence="1">Multi-pass membrane protein</topology>
    </subcellularLocation>
</comment>
<dbReference type="PANTHER" id="PTHR30086">
    <property type="entry name" value="ARGININE EXPORTER PROTEIN ARGO"/>
    <property type="match status" value="1"/>
</dbReference>
<feature type="transmembrane region" description="Helical" evidence="6">
    <location>
        <begin position="37"/>
        <end position="63"/>
    </location>
</feature>
<reference evidence="7 8" key="1">
    <citation type="submission" date="2018-11" db="EMBL/GenBank/DDBJ databases">
        <title>Complete genome sequence of Nocardioides baekrokdamisoli strain KCTC 39748.</title>
        <authorList>
            <person name="Kang S.W."/>
            <person name="Lee K.C."/>
            <person name="Kim K.K."/>
            <person name="Kim J.S."/>
            <person name="Kim D.S."/>
            <person name="Ko S.H."/>
            <person name="Yang S.H."/>
            <person name="Shin Y.K."/>
            <person name="Lee J.S."/>
        </authorList>
    </citation>
    <scope>NUCLEOTIDE SEQUENCE [LARGE SCALE GENOMIC DNA]</scope>
    <source>
        <strain evidence="7 8">KCTC 39748</strain>
    </source>
</reference>
<evidence type="ECO:0000313" key="7">
    <source>
        <dbReference type="EMBL" id="BBH16274.1"/>
    </source>
</evidence>
<protein>
    <submittedName>
        <fullName evidence="7">Lysine transporter LysE</fullName>
    </submittedName>
</protein>
<evidence type="ECO:0000256" key="5">
    <source>
        <dbReference type="ARBA" id="ARBA00023136"/>
    </source>
</evidence>
<proteinExistence type="predicted"/>
<accession>A0A3G9IYM4</accession>
<feature type="transmembrane region" description="Helical" evidence="6">
    <location>
        <begin position="185"/>
        <end position="203"/>
    </location>
</feature>
<dbReference type="AlphaFoldDB" id="A0A3G9IYM4"/>
<feature type="transmembrane region" description="Helical" evidence="6">
    <location>
        <begin position="148"/>
        <end position="173"/>
    </location>
</feature>
<evidence type="ECO:0000313" key="8">
    <source>
        <dbReference type="Proteomes" id="UP000271573"/>
    </source>
</evidence>
<keyword evidence="8" id="KW-1185">Reference proteome</keyword>
<keyword evidence="2" id="KW-1003">Cell membrane</keyword>
<dbReference type="OrthoDB" id="9784202at2"/>
<gene>
    <name evidence="7" type="ORF">Back2_05610</name>
</gene>
<evidence type="ECO:0000256" key="4">
    <source>
        <dbReference type="ARBA" id="ARBA00022989"/>
    </source>
</evidence>
<evidence type="ECO:0000256" key="1">
    <source>
        <dbReference type="ARBA" id="ARBA00004651"/>
    </source>
</evidence>
<dbReference type="GO" id="GO:0005886">
    <property type="term" value="C:plasma membrane"/>
    <property type="evidence" value="ECO:0007669"/>
    <property type="project" value="UniProtKB-SubCell"/>
</dbReference>
<keyword evidence="4 6" id="KW-1133">Transmembrane helix</keyword>
<dbReference type="Pfam" id="PF01810">
    <property type="entry name" value="LysE"/>
    <property type="match status" value="1"/>
</dbReference>
<keyword evidence="3 6" id="KW-0812">Transmembrane</keyword>
<dbReference type="EMBL" id="AP019307">
    <property type="protein sequence ID" value="BBH16274.1"/>
    <property type="molecule type" value="Genomic_DNA"/>
</dbReference>
<organism evidence="7 8">
    <name type="scientific">Nocardioides baekrokdamisoli</name>
    <dbReference type="NCBI Taxonomy" id="1804624"/>
    <lineage>
        <taxon>Bacteria</taxon>
        <taxon>Bacillati</taxon>
        <taxon>Actinomycetota</taxon>
        <taxon>Actinomycetes</taxon>
        <taxon>Propionibacteriales</taxon>
        <taxon>Nocardioidaceae</taxon>
        <taxon>Nocardioides</taxon>
    </lineage>
</organism>
<keyword evidence="5 6" id="KW-0472">Membrane</keyword>
<dbReference type="RefSeq" id="WP_125566560.1">
    <property type="nucleotide sequence ID" value="NZ_AP019307.1"/>
</dbReference>
<evidence type="ECO:0000256" key="6">
    <source>
        <dbReference type="SAM" id="Phobius"/>
    </source>
</evidence>
<dbReference type="KEGG" id="nbe:Back2_05610"/>
<evidence type="ECO:0000256" key="2">
    <source>
        <dbReference type="ARBA" id="ARBA00022475"/>
    </source>
</evidence>
<feature type="transmembrane region" description="Helical" evidence="6">
    <location>
        <begin position="75"/>
        <end position="93"/>
    </location>
</feature>
<dbReference type="Proteomes" id="UP000271573">
    <property type="component" value="Chromosome"/>
</dbReference>
<name>A0A3G9IYM4_9ACTN</name>